<evidence type="ECO:0000256" key="12">
    <source>
        <dbReference type="SAM" id="Phobius"/>
    </source>
</evidence>
<keyword evidence="15" id="KW-1185">Reference proteome</keyword>
<dbReference type="Gene3D" id="3.30.565.10">
    <property type="entry name" value="Histidine kinase-like ATPase, C-terminal domain"/>
    <property type="match status" value="1"/>
</dbReference>
<keyword evidence="4" id="KW-0808">Transferase</keyword>
<evidence type="ECO:0000256" key="4">
    <source>
        <dbReference type="ARBA" id="ARBA00022679"/>
    </source>
</evidence>
<keyword evidence="3" id="KW-0597">Phosphoprotein</keyword>
<dbReference type="STRING" id="1796616.A4V09_22430"/>
<evidence type="ECO:0000256" key="7">
    <source>
        <dbReference type="ARBA" id="ARBA00022777"/>
    </source>
</evidence>
<protein>
    <submittedName>
        <fullName evidence="14">Sensor histidine kinase</fullName>
    </submittedName>
</protein>
<dbReference type="GO" id="GO:0005524">
    <property type="term" value="F:ATP binding"/>
    <property type="evidence" value="ECO:0007669"/>
    <property type="project" value="UniProtKB-KW"/>
</dbReference>
<keyword evidence="5 12" id="KW-0812">Transmembrane</keyword>
<evidence type="ECO:0000256" key="11">
    <source>
        <dbReference type="ARBA" id="ARBA00023136"/>
    </source>
</evidence>
<feature type="transmembrane region" description="Helical" evidence="12">
    <location>
        <begin position="297"/>
        <end position="319"/>
    </location>
</feature>
<evidence type="ECO:0000313" key="15">
    <source>
        <dbReference type="Proteomes" id="UP000092574"/>
    </source>
</evidence>
<dbReference type="KEGG" id="byl:A4V09_22430"/>
<evidence type="ECO:0000256" key="2">
    <source>
        <dbReference type="ARBA" id="ARBA00022475"/>
    </source>
</evidence>
<dbReference type="PANTHER" id="PTHR34220:SF11">
    <property type="entry name" value="SENSOR PROTEIN KINASE HPTS"/>
    <property type="match status" value="1"/>
</dbReference>
<evidence type="ECO:0000259" key="13">
    <source>
        <dbReference type="PROSITE" id="PS50885"/>
    </source>
</evidence>
<keyword evidence="11 12" id="KW-0472">Membrane</keyword>
<evidence type="ECO:0000256" key="3">
    <source>
        <dbReference type="ARBA" id="ARBA00022553"/>
    </source>
</evidence>
<dbReference type="RefSeq" id="WP_065544344.1">
    <property type="nucleotide sequence ID" value="NZ_CP015405.2"/>
</dbReference>
<proteinExistence type="predicted"/>
<keyword evidence="7 14" id="KW-0418">Kinase</keyword>
<keyword evidence="9 12" id="KW-1133">Transmembrane helix</keyword>
<keyword evidence="6" id="KW-0547">Nucleotide-binding</keyword>
<dbReference type="InterPro" id="IPR010559">
    <property type="entry name" value="Sig_transdc_His_kin_internal"/>
</dbReference>
<gene>
    <name evidence="14" type="ORF">A4V09_22430</name>
</gene>
<keyword evidence="2" id="KW-1003">Cell membrane</keyword>
<dbReference type="InterPro" id="IPR036890">
    <property type="entry name" value="HATPase_C_sf"/>
</dbReference>
<dbReference type="OrthoDB" id="138378at2"/>
<evidence type="ECO:0000256" key="1">
    <source>
        <dbReference type="ARBA" id="ARBA00004651"/>
    </source>
</evidence>
<dbReference type="SUPFAM" id="SSF55874">
    <property type="entry name" value="ATPase domain of HSP90 chaperone/DNA topoisomerase II/histidine kinase"/>
    <property type="match status" value="1"/>
</dbReference>
<evidence type="ECO:0000256" key="9">
    <source>
        <dbReference type="ARBA" id="ARBA00022989"/>
    </source>
</evidence>
<feature type="transmembrane region" description="Helical" evidence="12">
    <location>
        <begin position="12"/>
        <end position="33"/>
    </location>
</feature>
<feature type="domain" description="HAMP" evidence="13">
    <location>
        <begin position="333"/>
        <end position="372"/>
    </location>
</feature>
<dbReference type="AlphaFoldDB" id="A0A1C7IEZ0"/>
<dbReference type="Pfam" id="PF02518">
    <property type="entry name" value="HATPase_c"/>
    <property type="match status" value="1"/>
</dbReference>
<dbReference type="Proteomes" id="UP000092574">
    <property type="component" value="Chromosome"/>
</dbReference>
<evidence type="ECO:0000256" key="5">
    <source>
        <dbReference type="ARBA" id="ARBA00022692"/>
    </source>
</evidence>
<dbReference type="PROSITE" id="PS50885">
    <property type="entry name" value="HAMP"/>
    <property type="match status" value="1"/>
</dbReference>
<evidence type="ECO:0000313" key="14">
    <source>
        <dbReference type="EMBL" id="ANU78260.1"/>
    </source>
</evidence>
<name>A0A1C7IEZ0_9FIRM</name>
<organism evidence="14 15">
    <name type="scientific">Blautia pseudococcoides</name>
    <dbReference type="NCBI Taxonomy" id="1796616"/>
    <lineage>
        <taxon>Bacteria</taxon>
        <taxon>Bacillati</taxon>
        <taxon>Bacillota</taxon>
        <taxon>Clostridia</taxon>
        <taxon>Lachnospirales</taxon>
        <taxon>Lachnospiraceae</taxon>
        <taxon>Blautia</taxon>
    </lineage>
</organism>
<dbReference type="EMBL" id="CP015405">
    <property type="protein sequence ID" value="ANU78260.1"/>
    <property type="molecule type" value="Genomic_DNA"/>
</dbReference>
<dbReference type="InterPro" id="IPR050640">
    <property type="entry name" value="Bact_2-comp_sensor_kinase"/>
</dbReference>
<keyword evidence="10" id="KW-0902">Two-component regulatory system</keyword>
<dbReference type="GO" id="GO:0000155">
    <property type="term" value="F:phosphorelay sensor kinase activity"/>
    <property type="evidence" value="ECO:0007669"/>
    <property type="project" value="InterPro"/>
</dbReference>
<evidence type="ECO:0000256" key="10">
    <source>
        <dbReference type="ARBA" id="ARBA00023012"/>
    </source>
</evidence>
<sequence>MSFFTKRTLVQKICILSLLFLTIPTLFFSFYLYKKQTRELHTQLIHEQGIAIEQTTKTLDNILTSISDLSRDIAYSQPLNNYLGKHYRMGLNKFPVWSEKYLGEIIASIKYSLKYRNLGVNTANIFTTTPLEEEGSYFWSADRLVNLDFFQQFQEAESEFGLFYLDAKQTEVFHDTCGYSTSSADKNIILVIQKINTEYQGSCMGYIVFECSPSKIFPTLFRPSQNGNYFAWFQDSQKGYGAEPPQNLEELLNDDADSAPFFINSGKEQYICCMMEHFDIMIMNTQPLTFYSSNRPVFSLSLALASFAVLQFILLTIFIRKSFHQLHTDLNLMDAIIAHGFKEKIPETRSDEIGMIAHRYNILLDKINSLIQETVEKETTQTQAQLKALQYQINPHFIYNTLSIFSGYASQHGQEILAESIASFGQILRYNIKNDGLYATIESELRTAVSLINVYNIRYFNQLRLTTDVPESVQKIQIIKFLLQPLLENSILHGLVSPNTSLHIHISIKPLADFMEIQVCDDGDGMSPDRLSEVLYSLEHPSETLLDSSNGTFIGLQNIYRRLKLFYSQRAQLTIESREHHGTTIIIHIPADVIKEES</sequence>
<evidence type="ECO:0000256" key="8">
    <source>
        <dbReference type="ARBA" id="ARBA00022840"/>
    </source>
</evidence>
<keyword evidence="8" id="KW-0067">ATP-binding</keyword>
<dbReference type="PANTHER" id="PTHR34220">
    <property type="entry name" value="SENSOR HISTIDINE KINASE YPDA"/>
    <property type="match status" value="1"/>
</dbReference>
<accession>A0A1C7IEZ0</accession>
<comment type="subcellular location">
    <subcellularLocation>
        <location evidence="1">Cell membrane</location>
        <topology evidence="1">Multi-pass membrane protein</topology>
    </subcellularLocation>
</comment>
<dbReference type="GO" id="GO:0005886">
    <property type="term" value="C:plasma membrane"/>
    <property type="evidence" value="ECO:0007669"/>
    <property type="project" value="UniProtKB-SubCell"/>
</dbReference>
<dbReference type="Pfam" id="PF06580">
    <property type="entry name" value="His_kinase"/>
    <property type="match status" value="1"/>
</dbReference>
<dbReference type="CDD" id="cd06225">
    <property type="entry name" value="HAMP"/>
    <property type="match status" value="1"/>
</dbReference>
<dbReference type="InterPro" id="IPR003660">
    <property type="entry name" value="HAMP_dom"/>
</dbReference>
<dbReference type="InterPro" id="IPR003594">
    <property type="entry name" value="HATPase_dom"/>
</dbReference>
<reference evidence="14" key="1">
    <citation type="submission" date="2017-04" db="EMBL/GenBank/DDBJ databases">
        <title>Complete Genome Sequences of Twelve Strains of a Stable Defined Moderately Diverse Mouse Microbiota 2 (sDMDMm2).</title>
        <authorList>
            <person name="Uchimura Y."/>
            <person name="Wyss M."/>
            <person name="Brugiroux S."/>
            <person name="Limenitakis J.P."/>
            <person name="Stecher B."/>
            <person name="McCoy K.D."/>
            <person name="Macpherson A.J."/>
        </authorList>
    </citation>
    <scope>NUCLEOTIDE SEQUENCE</scope>
    <source>
        <strain evidence="14">YL58</strain>
    </source>
</reference>
<evidence type="ECO:0000256" key="6">
    <source>
        <dbReference type="ARBA" id="ARBA00022741"/>
    </source>
</evidence>